<name>A0A6N9QYK9_9MICC</name>
<feature type="region of interest" description="Disordered" evidence="1">
    <location>
        <begin position="268"/>
        <end position="313"/>
    </location>
</feature>
<organism evidence="3 4">
    <name type="scientific">Kocuria marina subsp. indica</name>
    <dbReference type="NCBI Taxonomy" id="1049583"/>
    <lineage>
        <taxon>Bacteria</taxon>
        <taxon>Bacillati</taxon>
        <taxon>Actinomycetota</taxon>
        <taxon>Actinomycetes</taxon>
        <taxon>Micrococcales</taxon>
        <taxon>Micrococcaceae</taxon>
        <taxon>Kocuria</taxon>
    </lineage>
</organism>
<feature type="region of interest" description="Disordered" evidence="1">
    <location>
        <begin position="127"/>
        <end position="171"/>
    </location>
</feature>
<proteinExistence type="predicted"/>
<keyword evidence="2" id="KW-0812">Transmembrane</keyword>
<feature type="region of interest" description="Disordered" evidence="1">
    <location>
        <begin position="446"/>
        <end position="476"/>
    </location>
</feature>
<keyword evidence="2" id="KW-1133">Transmembrane helix</keyword>
<feature type="compositionally biased region" description="Basic and acidic residues" evidence="1">
    <location>
        <begin position="219"/>
        <end position="238"/>
    </location>
</feature>
<feature type="region of interest" description="Disordered" evidence="1">
    <location>
        <begin position="197"/>
        <end position="252"/>
    </location>
</feature>
<feature type="compositionally biased region" description="Low complexity" evidence="1">
    <location>
        <begin position="376"/>
        <end position="386"/>
    </location>
</feature>
<evidence type="ECO:0000313" key="3">
    <source>
        <dbReference type="EMBL" id="NDO78336.1"/>
    </source>
</evidence>
<keyword evidence="2" id="KW-0472">Membrane</keyword>
<comment type="caution">
    <text evidence="3">The sequence shown here is derived from an EMBL/GenBank/DDBJ whole genome shotgun (WGS) entry which is preliminary data.</text>
</comment>
<sequence>MSQPIALGAVLGGRYKVTASLLSTAEDDHVLQGEDQILRRRVSILVPSPAHESLLVDNARSLAAGAGHSGFQVLDMGQTEDSTYLVTSYAPAADLLDALLVEDDDADDYSLSDDIFGDSRSAASSAYIYEEPDPTQPQDTVSRDPESSARPAVTRWDASDYDDYDDAPAAPSVRNKLGFARKVRPDAVRSTMFDRAATRGAAGATAATSAEGIDPTYDGDNRYESYERTEGKPGRLDEQPSAPRSARDDDATHDGTAAIRTVAPASGAAAGHVSASDDDAASLPDTAPGDEAAPLDDPAAPARTAAGGSDAAASAESVGTADAAGGGMMNAAATTAAAGGIAGAAAASSANTPAGHFPAGTDTAAARTEDGTREPAASAAAGTAYAAEREHAADPAGAGGARSGSTERSRKGPLRWLLLLLLIIALIAAIVLGFRGLGALTGQFGQGGAPQENAAPSEPAGSPAASNTPSPAATPQIGTVTRVTQDPNFMADTDATLGQATDGNPGTSWLSYGFSNPQFGNLVQYVGLAAQLQDPAPVRELTIQQDGGTGGQFTVYVSDSPSLDGAQQVGTGSFTGPQVSVPLSEAAQNDPHRYVLVVWNELPRLNNPIGGYPYGLRISELSVR</sequence>
<dbReference type="AlphaFoldDB" id="A0A6N9QYK9"/>
<dbReference type="RefSeq" id="WP_162229691.1">
    <property type="nucleotide sequence ID" value="NZ_WMHZ01000011.1"/>
</dbReference>
<feature type="compositionally biased region" description="Low complexity" evidence="1">
    <location>
        <begin position="454"/>
        <end position="475"/>
    </location>
</feature>
<feature type="compositionally biased region" description="Low complexity" evidence="1">
    <location>
        <begin position="198"/>
        <end position="208"/>
    </location>
</feature>
<evidence type="ECO:0000256" key="2">
    <source>
        <dbReference type="SAM" id="Phobius"/>
    </source>
</evidence>
<protein>
    <submittedName>
        <fullName evidence="3">Uncharacterized protein</fullName>
    </submittedName>
</protein>
<feature type="compositionally biased region" description="Low complexity" evidence="1">
    <location>
        <begin position="281"/>
        <end position="313"/>
    </location>
</feature>
<evidence type="ECO:0000256" key="1">
    <source>
        <dbReference type="SAM" id="MobiDB-lite"/>
    </source>
</evidence>
<gene>
    <name evidence="3" type="ORF">GKZ75_08905</name>
</gene>
<reference evidence="3 4" key="1">
    <citation type="submission" date="2019-11" db="EMBL/GenBank/DDBJ databases">
        <title>Draft genome sequence of Kocuria indica DP-K7, a methyl red degrading Actinobacterium.</title>
        <authorList>
            <person name="Kumaran S."/>
            <person name="Tischler D."/>
            <person name="Ngo A.C.R."/>
            <person name="Schultes F."/>
        </authorList>
    </citation>
    <scope>NUCLEOTIDE SEQUENCE [LARGE SCALE GENOMIC DNA]</scope>
    <source>
        <strain evidence="3 4">DP-K7</strain>
    </source>
</reference>
<accession>A0A6N9QYK9</accession>
<evidence type="ECO:0000313" key="4">
    <source>
        <dbReference type="Proteomes" id="UP000471026"/>
    </source>
</evidence>
<dbReference type="Proteomes" id="UP000471026">
    <property type="component" value="Unassembled WGS sequence"/>
</dbReference>
<feature type="region of interest" description="Disordered" evidence="1">
    <location>
        <begin position="348"/>
        <end position="409"/>
    </location>
</feature>
<feature type="transmembrane region" description="Helical" evidence="2">
    <location>
        <begin position="416"/>
        <end position="434"/>
    </location>
</feature>
<dbReference type="EMBL" id="WMHZ01000011">
    <property type="protein sequence ID" value="NDO78336.1"/>
    <property type="molecule type" value="Genomic_DNA"/>
</dbReference>